<evidence type="ECO:0000313" key="2">
    <source>
        <dbReference type="EMBL" id="KAJ7735503.1"/>
    </source>
</evidence>
<dbReference type="Proteomes" id="UP001215598">
    <property type="component" value="Unassembled WGS sequence"/>
</dbReference>
<organism evidence="2 3">
    <name type="scientific">Mycena metata</name>
    <dbReference type="NCBI Taxonomy" id="1033252"/>
    <lineage>
        <taxon>Eukaryota</taxon>
        <taxon>Fungi</taxon>
        <taxon>Dikarya</taxon>
        <taxon>Basidiomycota</taxon>
        <taxon>Agaricomycotina</taxon>
        <taxon>Agaricomycetes</taxon>
        <taxon>Agaricomycetidae</taxon>
        <taxon>Agaricales</taxon>
        <taxon>Marasmiineae</taxon>
        <taxon>Mycenaceae</taxon>
        <taxon>Mycena</taxon>
    </lineage>
</organism>
<proteinExistence type="predicted"/>
<comment type="caution">
    <text evidence="2">The sequence shown here is derived from an EMBL/GenBank/DDBJ whole genome shotgun (WGS) entry which is preliminary data.</text>
</comment>
<feature type="compositionally biased region" description="Basic and acidic residues" evidence="1">
    <location>
        <begin position="111"/>
        <end position="125"/>
    </location>
</feature>
<dbReference type="AlphaFoldDB" id="A0AAD7I5D9"/>
<dbReference type="EMBL" id="JARKIB010000126">
    <property type="protein sequence ID" value="KAJ7735503.1"/>
    <property type="molecule type" value="Genomic_DNA"/>
</dbReference>
<name>A0AAD7I5D9_9AGAR</name>
<keyword evidence="3" id="KW-1185">Reference proteome</keyword>
<sequence>MWMDWATRTMIGSMIRMRKTWKGTRGTRIFFLRPMMLVRTKSVHFMGWIFRGRVLKVVTGELKGNLKHTSNHKMCPVFVCRREVLSLHALTLPLPDVQQDQIDRNSSGADQEAHVDPHTPIERPKGGGIIQRIFWGFQQDLEGLDPISPFLM</sequence>
<accession>A0AAD7I5D9</accession>
<evidence type="ECO:0000313" key="3">
    <source>
        <dbReference type="Proteomes" id="UP001215598"/>
    </source>
</evidence>
<feature type="region of interest" description="Disordered" evidence="1">
    <location>
        <begin position="101"/>
        <end position="126"/>
    </location>
</feature>
<evidence type="ECO:0000256" key="1">
    <source>
        <dbReference type="SAM" id="MobiDB-lite"/>
    </source>
</evidence>
<gene>
    <name evidence="2" type="ORF">B0H16DRAFT_1576117</name>
</gene>
<protein>
    <submittedName>
        <fullName evidence="2">Uncharacterized protein</fullName>
    </submittedName>
</protein>
<reference evidence="2" key="1">
    <citation type="submission" date="2023-03" db="EMBL/GenBank/DDBJ databases">
        <title>Massive genome expansion in bonnet fungi (Mycena s.s.) driven by repeated elements and novel gene families across ecological guilds.</title>
        <authorList>
            <consortium name="Lawrence Berkeley National Laboratory"/>
            <person name="Harder C.B."/>
            <person name="Miyauchi S."/>
            <person name="Viragh M."/>
            <person name="Kuo A."/>
            <person name="Thoen E."/>
            <person name="Andreopoulos B."/>
            <person name="Lu D."/>
            <person name="Skrede I."/>
            <person name="Drula E."/>
            <person name="Henrissat B."/>
            <person name="Morin E."/>
            <person name="Kohler A."/>
            <person name="Barry K."/>
            <person name="LaButti K."/>
            <person name="Morin E."/>
            <person name="Salamov A."/>
            <person name="Lipzen A."/>
            <person name="Mereny Z."/>
            <person name="Hegedus B."/>
            <person name="Baldrian P."/>
            <person name="Stursova M."/>
            <person name="Weitz H."/>
            <person name="Taylor A."/>
            <person name="Grigoriev I.V."/>
            <person name="Nagy L.G."/>
            <person name="Martin F."/>
            <person name="Kauserud H."/>
        </authorList>
    </citation>
    <scope>NUCLEOTIDE SEQUENCE</scope>
    <source>
        <strain evidence="2">CBHHK182m</strain>
    </source>
</reference>